<reference evidence="1 2" key="1">
    <citation type="submission" date="2023-09" db="EMBL/GenBank/DDBJ databases">
        <title>Streptomyces sp. nov.: A antagonism against Alternaria gaisen Producing Streptochlin, Isolated from Tamarix root soil.</title>
        <authorList>
            <person name="Chen Y."/>
        </authorList>
    </citation>
    <scope>NUCLEOTIDE SEQUENCE [LARGE SCALE GENOMIC DNA]</scope>
    <source>
        <strain evidence="1 2">TRM76323</strain>
    </source>
</reference>
<sequence length="106" mass="10994">MRAPQGRSAATKRLLDQVLDELLDAVDRRDPLDSAIVSAVEGAALIAQAAEEAGLDADDGGDEAVELAREALGAMRASVIATTVSVRALADRRRERAVAGSAGRRG</sequence>
<gene>
    <name evidence="1" type="ORF">RND61_13405</name>
</gene>
<dbReference type="Proteomes" id="UP001250181">
    <property type="component" value="Unassembled WGS sequence"/>
</dbReference>
<name>A0ABU3QJX0_9ACTN</name>
<protein>
    <submittedName>
        <fullName evidence="1">Uncharacterized protein</fullName>
    </submittedName>
</protein>
<dbReference type="EMBL" id="JAWCTQ010000014">
    <property type="protein sequence ID" value="MDT9683060.1"/>
    <property type="molecule type" value="Genomic_DNA"/>
</dbReference>
<evidence type="ECO:0000313" key="2">
    <source>
        <dbReference type="Proteomes" id="UP001250181"/>
    </source>
</evidence>
<dbReference type="RefSeq" id="WP_315878138.1">
    <property type="nucleotide sequence ID" value="NZ_JAWCTQ010000014.1"/>
</dbReference>
<accession>A0ABU3QJX0</accession>
<keyword evidence="2" id="KW-1185">Reference proteome</keyword>
<proteinExistence type="predicted"/>
<evidence type="ECO:0000313" key="1">
    <source>
        <dbReference type="EMBL" id="MDT9683060.1"/>
    </source>
</evidence>
<comment type="caution">
    <text evidence="1">The sequence shown here is derived from an EMBL/GenBank/DDBJ whole genome shotgun (WGS) entry which is preliminary data.</text>
</comment>
<organism evidence="1 2">
    <name type="scientific">Streptomyces tamarix</name>
    <dbReference type="NCBI Taxonomy" id="3078565"/>
    <lineage>
        <taxon>Bacteria</taxon>
        <taxon>Bacillati</taxon>
        <taxon>Actinomycetota</taxon>
        <taxon>Actinomycetes</taxon>
        <taxon>Kitasatosporales</taxon>
        <taxon>Streptomycetaceae</taxon>
        <taxon>Streptomyces</taxon>
    </lineage>
</organism>